<dbReference type="GO" id="GO:0016020">
    <property type="term" value="C:membrane"/>
    <property type="evidence" value="ECO:0007669"/>
    <property type="project" value="UniProtKB-SubCell"/>
</dbReference>
<dbReference type="Pfam" id="PF01694">
    <property type="entry name" value="Rhomboid"/>
    <property type="match status" value="1"/>
</dbReference>
<sequence length="278" mass="30726">MNYEALRVPLDYDLRPLAMMLAGRGVPHQISELQGEQVVWVTDETTAQAVQSLHQRMASGEIELTVEPSEAPVRQPSRATTFLPVTLLLLVLSILGAALVTFSTEGMALLTYYQINAVEDGYVLSSAPDQYWRWFTPVFLHYGLMHLVFNGLWTWELGRRIEFKQGSMTLLIFTVVSGVFSNLAQVWYTPGQLFGGMSGVIYAYLGYIVVWQRFRPTPAFSLPKGIVVFMLAWLFICMAGFTEMLGLGSIANAAHLGGLIAGVVLALSGLAVQRLTGR</sequence>
<dbReference type="SUPFAM" id="SSF144091">
    <property type="entry name" value="Rhomboid-like"/>
    <property type="match status" value="1"/>
</dbReference>
<dbReference type="PANTHER" id="PTHR43731:SF14">
    <property type="entry name" value="PRESENILIN-ASSOCIATED RHOMBOID-LIKE PROTEIN, MITOCHONDRIAL"/>
    <property type="match status" value="1"/>
</dbReference>
<dbReference type="InterPro" id="IPR038244">
    <property type="entry name" value="NRho_sf"/>
</dbReference>
<evidence type="ECO:0000256" key="6">
    <source>
        <dbReference type="ARBA" id="ARBA00023136"/>
    </source>
</evidence>
<evidence type="ECO:0000256" key="2">
    <source>
        <dbReference type="ARBA" id="ARBA00009045"/>
    </source>
</evidence>
<protein>
    <submittedName>
        <fullName evidence="10">GlpG protein</fullName>
    </submittedName>
</protein>
<accession>A0A7W4W2E6</accession>
<evidence type="ECO:0000259" key="8">
    <source>
        <dbReference type="Pfam" id="PF01694"/>
    </source>
</evidence>
<dbReference type="PANTHER" id="PTHR43731">
    <property type="entry name" value="RHOMBOID PROTEASE"/>
    <property type="match status" value="1"/>
</dbReference>
<keyword evidence="11" id="KW-1185">Reference proteome</keyword>
<dbReference type="GO" id="GO:0004252">
    <property type="term" value="F:serine-type endopeptidase activity"/>
    <property type="evidence" value="ECO:0007669"/>
    <property type="project" value="InterPro"/>
</dbReference>
<name>A0A7W4W2E6_9GAMM</name>
<dbReference type="InterPro" id="IPR050925">
    <property type="entry name" value="Rhomboid_protease_S54"/>
</dbReference>
<keyword evidence="6 7" id="KW-0472">Membrane</keyword>
<dbReference type="Gene3D" id="1.20.1540.10">
    <property type="entry name" value="Rhomboid-like"/>
    <property type="match status" value="1"/>
</dbReference>
<comment type="similarity">
    <text evidence="2">Belongs to the peptidase S54 family.</text>
</comment>
<evidence type="ECO:0000256" key="3">
    <source>
        <dbReference type="ARBA" id="ARBA00022692"/>
    </source>
</evidence>
<organism evidence="10 11">
    <name type="scientific">Litorivivens lipolytica</name>
    <dbReference type="NCBI Taxonomy" id="1524264"/>
    <lineage>
        <taxon>Bacteria</taxon>
        <taxon>Pseudomonadati</taxon>
        <taxon>Pseudomonadota</taxon>
        <taxon>Gammaproteobacteria</taxon>
        <taxon>Litorivivens</taxon>
    </lineage>
</organism>
<keyword evidence="4" id="KW-0378">Hydrolase</keyword>
<evidence type="ECO:0000256" key="4">
    <source>
        <dbReference type="ARBA" id="ARBA00022801"/>
    </source>
</evidence>
<keyword evidence="3 7" id="KW-0812">Transmembrane</keyword>
<dbReference type="Proteomes" id="UP000537130">
    <property type="component" value="Unassembled WGS sequence"/>
</dbReference>
<dbReference type="AlphaFoldDB" id="A0A7W4W2E6"/>
<dbReference type="RefSeq" id="WP_183408602.1">
    <property type="nucleotide sequence ID" value="NZ_JACHWY010000001.1"/>
</dbReference>
<feature type="transmembrane region" description="Helical" evidence="7">
    <location>
        <begin position="226"/>
        <end position="247"/>
    </location>
</feature>
<evidence type="ECO:0000256" key="5">
    <source>
        <dbReference type="ARBA" id="ARBA00022989"/>
    </source>
</evidence>
<reference evidence="10 11" key="1">
    <citation type="submission" date="2020-08" db="EMBL/GenBank/DDBJ databases">
        <title>Genomic Encyclopedia of Type Strains, Phase III (KMG-III): the genomes of soil and plant-associated and newly described type strains.</title>
        <authorList>
            <person name="Whitman W."/>
        </authorList>
    </citation>
    <scope>NUCLEOTIDE SEQUENCE [LARGE SCALE GENOMIC DNA]</scope>
    <source>
        <strain evidence="10 11">CECT 8654</strain>
    </source>
</reference>
<dbReference type="EMBL" id="JACHWY010000001">
    <property type="protein sequence ID" value="MBB3045883.1"/>
    <property type="molecule type" value="Genomic_DNA"/>
</dbReference>
<evidence type="ECO:0000313" key="11">
    <source>
        <dbReference type="Proteomes" id="UP000537130"/>
    </source>
</evidence>
<proteinExistence type="inferred from homology"/>
<feature type="transmembrane region" description="Helical" evidence="7">
    <location>
        <begin position="167"/>
        <end position="188"/>
    </location>
</feature>
<feature type="domain" description="Peptidase S54 rhomboid" evidence="8">
    <location>
        <begin position="129"/>
        <end position="267"/>
    </location>
</feature>
<evidence type="ECO:0000256" key="7">
    <source>
        <dbReference type="SAM" id="Phobius"/>
    </source>
</evidence>
<evidence type="ECO:0000259" key="9">
    <source>
        <dbReference type="Pfam" id="PF16733"/>
    </source>
</evidence>
<dbReference type="InterPro" id="IPR022764">
    <property type="entry name" value="Peptidase_S54_rhomboid_dom"/>
</dbReference>
<keyword evidence="5 7" id="KW-1133">Transmembrane helix</keyword>
<evidence type="ECO:0000256" key="1">
    <source>
        <dbReference type="ARBA" id="ARBA00004141"/>
    </source>
</evidence>
<dbReference type="InterPro" id="IPR035952">
    <property type="entry name" value="Rhomboid-like_sf"/>
</dbReference>
<evidence type="ECO:0000313" key="10">
    <source>
        <dbReference type="EMBL" id="MBB3045883.1"/>
    </source>
</evidence>
<dbReference type="Gene3D" id="3.30.70.2080">
    <property type="match status" value="1"/>
</dbReference>
<dbReference type="InterPro" id="IPR031976">
    <property type="entry name" value="NRho"/>
</dbReference>
<feature type="transmembrane region" description="Helical" evidence="7">
    <location>
        <begin position="194"/>
        <end position="214"/>
    </location>
</feature>
<feature type="domain" description="Rhomboid protease N-terminal" evidence="9">
    <location>
        <begin position="4"/>
        <end position="66"/>
    </location>
</feature>
<gene>
    <name evidence="10" type="ORF">FHR99_000119</name>
</gene>
<dbReference type="Pfam" id="PF16733">
    <property type="entry name" value="NRho"/>
    <property type="match status" value="1"/>
</dbReference>
<feature type="transmembrane region" description="Helical" evidence="7">
    <location>
        <begin position="82"/>
        <end position="102"/>
    </location>
</feature>
<comment type="caution">
    <text evidence="10">The sequence shown here is derived from an EMBL/GenBank/DDBJ whole genome shotgun (WGS) entry which is preliminary data.</text>
</comment>
<feature type="transmembrane region" description="Helical" evidence="7">
    <location>
        <begin position="253"/>
        <end position="272"/>
    </location>
</feature>
<comment type="subcellular location">
    <subcellularLocation>
        <location evidence="1">Membrane</location>
        <topology evidence="1">Multi-pass membrane protein</topology>
    </subcellularLocation>
</comment>
<feature type="transmembrane region" description="Helical" evidence="7">
    <location>
        <begin position="134"/>
        <end position="155"/>
    </location>
</feature>